<evidence type="ECO:0000256" key="5">
    <source>
        <dbReference type="ARBA" id="ARBA00022556"/>
    </source>
</evidence>
<dbReference type="GO" id="GO:0016020">
    <property type="term" value="C:membrane"/>
    <property type="evidence" value="ECO:0007669"/>
    <property type="project" value="GOC"/>
</dbReference>
<evidence type="ECO:0000256" key="9">
    <source>
        <dbReference type="ARBA" id="ARBA00048975"/>
    </source>
</evidence>
<evidence type="ECO:0000313" key="11">
    <source>
        <dbReference type="EMBL" id="OPZ93858.1"/>
    </source>
</evidence>
<keyword evidence="8" id="KW-0443">Lipid metabolism</keyword>
<sequence>MKIFISTADHSGDFHASRLAAALKEAAPGLNLCGVGGPLMEAAGVKLAARPAEKAVVGFFEVVRSLPAWRDFLDRAAAAGRREKPDLTVLVDSPSFNIRLARRLAGNGGRFVYYISPQVWAWGAGRVREIARLCREVLVIFPFETEIYRRAGVPVRFVGHPFLDEVRADRPAAETRRRLGLDPDRPLLLLLPGSRESEVRRLLPVLAATAAAAREKIDLQTVLYPARPGLLDGWRPPAGIRVLPEGDKYSVFAAADLALAASGSVTLELTLLGVPFILLYRLAAPTYWMLRPMLRVRQAGITNILAGRTVAPEFLQGRCRPELILPETLALLGDPARREEMKRQFLKVRESLGEPGAARRAARRILELA</sequence>
<organism evidence="11">
    <name type="scientific">candidate division TA06 bacterium ADurb.Bin417</name>
    <dbReference type="NCBI Taxonomy" id="1852828"/>
    <lineage>
        <taxon>Bacteria</taxon>
        <taxon>Bacteria division TA06</taxon>
    </lineage>
</organism>
<dbReference type="Gene3D" id="3.40.50.2000">
    <property type="entry name" value="Glycogen Phosphorylase B"/>
    <property type="match status" value="1"/>
</dbReference>
<reference evidence="11" key="1">
    <citation type="submission" date="2017-02" db="EMBL/GenBank/DDBJ databases">
        <title>Delving into the versatile metabolic prowess of the omnipresent phylum Bacteroidetes.</title>
        <authorList>
            <person name="Nobu M.K."/>
            <person name="Mei R."/>
            <person name="Narihiro T."/>
            <person name="Kuroda K."/>
            <person name="Liu W.-T."/>
        </authorList>
    </citation>
    <scope>NUCLEOTIDE SEQUENCE</scope>
    <source>
        <strain evidence="11">ADurb.Bin417</strain>
    </source>
</reference>
<comment type="function">
    <text evidence="1">Condensation of UDP-2,3-diacylglucosamine and 2,3-diacylglucosamine-1-phosphate to form lipid A disaccharide, a precursor of lipid A, a phosphorylated glycolipid that anchors the lipopolysaccharide to the outer membrane of the cell.</text>
</comment>
<evidence type="ECO:0000256" key="3">
    <source>
        <dbReference type="ARBA" id="ARBA00020902"/>
    </source>
</evidence>
<dbReference type="SUPFAM" id="SSF53756">
    <property type="entry name" value="UDP-Glycosyltransferase/glycogen phosphorylase"/>
    <property type="match status" value="1"/>
</dbReference>
<dbReference type="GO" id="GO:0005543">
    <property type="term" value="F:phospholipid binding"/>
    <property type="evidence" value="ECO:0007669"/>
    <property type="project" value="TreeGrafter"/>
</dbReference>
<keyword evidence="5" id="KW-0441">Lipid A biosynthesis</keyword>
<dbReference type="Pfam" id="PF02684">
    <property type="entry name" value="LpxB"/>
    <property type="match status" value="1"/>
</dbReference>
<evidence type="ECO:0000256" key="7">
    <source>
        <dbReference type="ARBA" id="ARBA00022679"/>
    </source>
</evidence>
<dbReference type="PANTHER" id="PTHR30372">
    <property type="entry name" value="LIPID-A-DISACCHARIDE SYNTHASE"/>
    <property type="match status" value="1"/>
</dbReference>
<keyword evidence="7 11" id="KW-0808">Transferase</keyword>
<dbReference type="EMBL" id="MWAK01000004">
    <property type="protein sequence ID" value="OPZ93858.1"/>
    <property type="molecule type" value="Genomic_DNA"/>
</dbReference>
<dbReference type="PANTHER" id="PTHR30372:SF4">
    <property type="entry name" value="LIPID-A-DISACCHARIDE SYNTHASE, MITOCHONDRIAL-RELATED"/>
    <property type="match status" value="1"/>
</dbReference>
<dbReference type="InterPro" id="IPR003835">
    <property type="entry name" value="Glyco_trans_19"/>
</dbReference>
<evidence type="ECO:0000256" key="2">
    <source>
        <dbReference type="ARBA" id="ARBA00012687"/>
    </source>
</evidence>
<dbReference type="GO" id="GO:0008915">
    <property type="term" value="F:lipid-A-disaccharide synthase activity"/>
    <property type="evidence" value="ECO:0007669"/>
    <property type="project" value="UniProtKB-UniRule"/>
</dbReference>
<dbReference type="Proteomes" id="UP000485484">
    <property type="component" value="Unassembled WGS sequence"/>
</dbReference>
<gene>
    <name evidence="11" type="primary">lpxB</name>
    <name evidence="11" type="ORF">BWY73_00056</name>
</gene>
<comment type="caution">
    <text evidence="11">The sequence shown here is derived from an EMBL/GenBank/DDBJ whole genome shotgun (WGS) entry which is preliminary data.</text>
</comment>
<evidence type="ECO:0000256" key="4">
    <source>
        <dbReference type="ARBA" id="ARBA00022516"/>
    </source>
</evidence>
<protein>
    <recommendedName>
        <fullName evidence="3 10">Lipid-A-disaccharide synthase</fullName>
        <ecNumber evidence="2 10">2.4.1.182</ecNumber>
    </recommendedName>
</protein>
<proteinExistence type="predicted"/>
<dbReference type="GO" id="GO:0009245">
    <property type="term" value="P:lipid A biosynthetic process"/>
    <property type="evidence" value="ECO:0007669"/>
    <property type="project" value="UniProtKB-UniRule"/>
</dbReference>
<evidence type="ECO:0000256" key="10">
    <source>
        <dbReference type="NCBIfam" id="TIGR00215"/>
    </source>
</evidence>
<evidence type="ECO:0000256" key="6">
    <source>
        <dbReference type="ARBA" id="ARBA00022676"/>
    </source>
</evidence>
<name>A0A1V5MKW3_UNCT6</name>
<comment type="catalytic activity">
    <reaction evidence="9">
        <text>a lipid X + a UDP-2-N,3-O-bis[(3R)-3-hydroxyacyl]-alpha-D-glucosamine = a lipid A disaccharide + UDP + H(+)</text>
        <dbReference type="Rhea" id="RHEA:67828"/>
        <dbReference type="ChEBI" id="CHEBI:15378"/>
        <dbReference type="ChEBI" id="CHEBI:58223"/>
        <dbReference type="ChEBI" id="CHEBI:137748"/>
        <dbReference type="ChEBI" id="CHEBI:176338"/>
        <dbReference type="ChEBI" id="CHEBI:176343"/>
        <dbReference type="EC" id="2.4.1.182"/>
    </reaction>
</comment>
<dbReference type="EC" id="2.4.1.182" evidence="2 10"/>
<dbReference type="NCBIfam" id="TIGR00215">
    <property type="entry name" value="lpxB"/>
    <property type="match status" value="1"/>
</dbReference>
<evidence type="ECO:0000256" key="8">
    <source>
        <dbReference type="ARBA" id="ARBA00023098"/>
    </source>
</evidence>
<evidence type="ECO:0000256" key="1">
    <source>
        <dbReference type="ARBA" id="ARBA00002056"/>
    </source>
</evidence>
<accession>A0A1V5MKW3</accession>
<keyword evidence="6 11" id="KW-0328">Glycosyltransferase</keyword>
<dbReference type="AlphaFoldDB" id="A0A1V5MKW3"/>
<keyword evidence="4" id="KW-0444">Lipid biosynthesis</keyword>